<feature type="signal peptide" evidence="1">
    <location>
        <begin position="1"/>
        <end position="21"/>
    </location>
</feature>
<proteinExistence type="predicted"/>
<organism evidence="2 3">
    <name type="scientific">Hoylesella nanceiensis</name>
    <dbReference type="NCBI Taxonomy" id="425941"/>
    <lineage>
        <taxon>Bacteria</taxon>
        <taxon>Pseudomonadati</taxon>
        <taxon>Bacteroidota</taxon>
        <taxon>Bacteroidia</taxon>
        <taxon>Bacteroidales</taxon>
        <taxon>Prevotellaceae</taxon>
        <taxon>Hoylesella</taxon>
    </lineage>
</organism>
<keyword evidence="3" id="KW-1185">Reference proteome</keyword>
<comment type="caution">
    <text evidence="2">The sequence shown here is derived from an EMBL/GenBank/DDBJ whole genome shotgun (WGS) entry which is preliminary data.</text>
</comment>
<evidence type="ECO:0000256" key="1">
    <source>
        <dbReference type="SAM" id="SignalP"/>
    </source>
</evidence>
<evidence type="ECO:0008006" key="4">
    <source>
        <dbReference type="Google" id="ProtNLM"/>
    </source>
</evidence>
<dbReference type="PROSITE" id="PS51257">
    <property type="entry name" value="PROKAR_LIPOPROTEIN"/>
    <property type="match status" value="1"/>
</dbReference>
<keyword evidence="1" id="KW-0732">Signal</keyword>
<protein>
    <recommendedName>
        <fullName evidence="4">Lipoprotein</fullName>
    </recommendedName>
</protein>
<name>A0ABS6YAV5_9BACT</name>
<evidence type="ECO:0000313" key="3">
    <source>
        <dbReference type="Proteomes" id="UP000788426"/>
    </source>
</evidence>
<dbReference type="Proteomes" id="UP000788426">
    <property type="component" value="Unassembled WGS sequence"/>
</dbReference>
<gene>
    <name evidence="2" type="ORF">KZO38_02860</name>
</gene>
<reference evidence="2 3" key="1">
    <citation type="submission" date="2021-07" db="EMBL/GenBank/DDBJ databases">
        <title>Genomic diversity and antimicrobial resistance of Prevotella spp. isolated from chronic lung disease airways.</title>
        <authorList>
            <person name="Webb K.A."/>
            <person name="Olagoke O.S."/>
            <person name="Baird T."/>
            <person name="Neill J."/>
            <person name="Pham A."/>
            <person name="Wells T.J."/>
            <person name="Ramsay K.A."/>
            <person name="Bell S.C."/>
            <person name="Sarovich D.S."/>
            <person name="Price E.P."/>
        </authorList>
    </citation>
    <scope>NUCLEOTIDE SEQUENCE [LARGE SCALE GENOMIC DNA]</scope>
    <source>
        <strain evidence="2 3">SCHI0011.S.12</strain>
    </source>
</reference>
<sequence>MKIKSIIGAALVLLTACTSNTFEGGDGNNSYLKRDAAEVTINKQDQTANIVFDDDQKASVKLPTTHPWLTGTETFYRAIVTYREKDQVKSILGFIPMMLLQPVTQITEDVKSDPVLYVASSFAKNKKYLNVQLTVPMRLESVKDKPINISIAEKKHAMSTGNNTHYIWTVVFSNKETTNNVTEPALLSIPTSQLVKGDSLTLRIQNGIRLEELKGVMQ</sequence>
<feature type="chain" id="PRO_5045285637" description="Lipoprotein" evidence="1">
    <location>
        <begin position="22"/>
        <end position="218"/>
    </location>
</feature>
<evidence type="ECO:0000313" key="2">
    <source>
        <dbReference type="EMBL" id="MBW4768701.1"/>
    </source>
</evidence>
<accession>A0ABS6YAV5</accession>
<dbReference type="RefSeq" id="WP_219479639.1">
    <property type="nucleotide sequence ID" value="NZ_JAHXCT010000002.1"/>
</dbReference>
<dbReference type="EMBL" id="JAHXCT010000002">
    <property type="protein sequence ID" value="MBW4768701.1"/>
    <property type="molecule type" value="Genomic_DNA"/>
</dbReference>